<accession>A0A836I4M2</accession>
<dbReference type="SUPFAM" id="SSF47473">
    <property type="entry name" value="EF-hand"/>
    <property type="match status" value="1"/>
</dbReference>
<dbReference type="PANTHER" id="PTHR23048">
    <property type="entry name" value="MYOSIN LIGHT CHAIN 1, 3"/>
    <property type="match status" value="1"/>
</dbReference>
<dbReference type="Gene3D" id="1.10.238.10">
    <property type="entry name" value="EF-hand"/>
    <property type="match status" value="2"/>
</dbReference>
<dbReference type="GeneID" id="94286369"/>
<dbReference type="KEGG" id="phet:94286369"/>
<gene>
    <name evidence="3" type="ORF">JKF63_00240</name>
</gene>
<reference evidence="3 4" key="1">
    <citation type="submission" date="2021-02" db="EMBL/GenBank/DDBJ databases">
        <title>Porcisia hertigi Genome sequencing and assembly.</title>
        <authorList>
            <person name="Almutairi H."/>
            <person name="Gatherer D."/>
        </authorList>
    </citation>
    <scope>NUCLEOTIDE SEQUENCE [LARGE SCALE GENOMIC DNA]</scope>
    <source>
        <strain evidence="3 4">C119</strain>
    </source>
</reference>
<feature type="domain" description="EF-hand" evidence="2">
    <location>
        <begin position="6"/>
        <end position="41"/>
    </location>
</feature>
<organism evidence="3 4">
    <name type="scientific">Porcisia hertigi</name>
    <dbReference type="NCBI Taxonomy" id="2761500"/>
    <lineage>
        <taxon>Eukaryota</taxon>
        <taxon>Discoba</taxon>
        <taxon>Euglenozoa</taxon>
        <taxon>Kinetoplastea</taxon>
        <taxon>Metakinetoplastina</taxon>
        <taxon>Trypanosomatida</taxon>
        <taxon>Trypanosomatidae</taxon>
        <taxon>Leishmaniinae</taxon>
        <taxon>Porcisia</taxon>
    </lineage>
</organism>
<protein>
    <recommendedName>
        <fullName evidence="2">EF-hand domain-containing protein</fullName>
    </recommendedName>
</protein>
<evidence type="ECO:0000259" key="2">
    <source>
        <dbReference type="PROSITE" id="PS50222"/>
    </source>
</evidence>
<keyword evidence="1" id="KW-0677">Repeat</keyword>
<keyword evidence="4" id="KW-1185">Reference proteome</keyword>
<dbReference type="PANTHER" id="PTHR23048:SF0">
    <property type="entry name" value="CALMODULIN LIKE 3"/>
    <property type="match status" value="1"/>
</dbReference>
<dbReference type="PROSITE" id="PS50222">
    <property type="entry name" value="EF_HAND_2"/>
    <property type="match status" value="1"/>
</dbReference>
<dbReference type="InterPro" id="IPR050230">
    <property type="entry name" value="CALM/Myosin/TropC-like"/>
</dbReference>
<evidence type="ECO:0000256" key="1">
    <source>
        <dbReference type="ARBA" id="ARBA00022737"/>
    </source>
</evidence>
<dbReference type="OrthoDB" id="26525at2759"/>
<dbReference type="GO" id="GO:0005509">
    <property type="term" value="F:calcium ion binding"/>
    <property type="evidence" value="ECO:0007669"/>
    <property type="project" value="InterPro"/>
</dbReference>
<dbReference type="EMBL" id="JAFJZO010000036">
    <property type="protein sequence ID" value="KAG5490121.1"/>
    <property type="molecule type" value="Genomic_DNA"/>
</dbReference>
<dbReference type="InterPro" id="IPR002048">
    <property type="entry name" value="EF_hand_dom"/>
</dbReference>
<dbReference type="GO" id="GO:0016460">
    <property type="term" value="C:myosin II complex"/>
    <property type="evidence" value="ECO:0007669"/>
    <property type="project" value="TreeGrafter"/>
</dbReference>
<proteinExistence type="predicted"/>
<dbReference type="AlphaFoldDB" id="A0A836I4M2"/>
<evidence type="ECO:0000313" key="3">
    <source>
        <dbReference type="EMBL" id="KAG5490121.1"/>
    </source>
</evidence>
<dbReference type="RefSeq" id="XP_067752449.1">
    <property type="nucleotide sequence ID" value="XM_067896292.1"/>
</dbReference>
<dbReference type="InterPro" id="IPR011992">
    <property type="entry name" value="EF-hand-dom_pair"/>
</dbReference>
<comment type="caution">
    <text evidence="3">The sequence shown here is derived from an EMBL/GenBank/DDBJ whole genome shotgun (WGS) entry which is preliminary data.</text>
</comment>
<sequence>MTTSAFLREDIREIFNIFNEDGSGTITIQEVGRALHTITGQRVTRSELLKLIVYAEDAVAREREGEKKKRSMIAHQPLCNVMSAETQDSLSVMANADSDACALPAAGTMSFSEHIPLLGPAGVSENASIVGITSPTTQQAAAAESHDKFVTHRSQLLDGSDGIDLEVFEQLVLRKLNHRSYEEELTYTFELLEDKSFAGFITKESIRQAAVETREPLTEAEIAEMFDPLVTGVPTAALDLSAFIDLQLKARKAEDS</sequence>
<dbReference type="Pfam" id="PF13405">
    <property type="entry name" value="EF-hand_6"/>
    <property type="match status" value="1"/>
</dbReference>
<evidence type="ECO:0000313" key="4">
    <source>
        <dbReference type="Proteomes" id="UP000674318"/>
    </source>
</evidence>
<dbReference type="Proteomes" id="UP000674318">
    <property type="component" value="Unassembled WGS sequence"/>
</dbReference>
<name>A0A836I4M2_9TRYP</name>